<feature type="transmembrane region" description="Helical" evidence="1">
    <location>
        <begin position="67"/>
        <end position="89"/>
    </location>
</feature>
<dbReference type="RefSeq" id="WP_340904744.1">
    <property type="nucleotide sequence ID" value="NZ_JBHLUU010000015.1"/>
</dbReference>
<sequence length="156" mass="17257">MILFRNAHEYACTKQLLRKDRRERGPIEESKNFSNAVLYGVITVFLFAIVSSVIFSLILRFTPTSEASLQFVITGVSFITLFLGGFVSGGKGKQKGWLVGGLTGIVYTTIIFLFQFLGMDSLFSFEEIVYHVCYILTAMMGGILGVNISTTSKRAA</sequence>
<comment type="caution">
    <text evidence="2">The sequence shown here is derived from an EMBL/GenBank/DDBJ whole genome shotgun (WGS) entry which is preliminary data.</text>
</comment>
<evidence type="ECO:0000313" key="2">
    <source>
        <dbReference type="EMBL" id="MFC0474313.1"/>
    </source>
</evidence>
<protein>
    <submittedName>
        <fullName evidence="2">TIGR04086 family membrane protein</fullName>
    </submittedName>
</protein>
<reference evidence="2 3" key="1">
    <citation type="submission" date="2024-09" db="EMBL/GenBank/DDBJ databases">
        <authorList>
            <person name="Sun Q."/>
            <person name="Mori K."/>
        </authorList>
    </citation>
    <scope>NUCLEOTIDE SEQUENCE [LARGE SCALE GENOMIC DNA]</scope>
    <source>
        <strain evidence="2 3">CGMCC 1.9126</strain>
    </source>
</reference>
<keyword evidence="1" id="KW-0472">Membrane</keyword>
<keyword evidence="1" id="KW-1133">Transmembrane helix</keyword>
<feature type="transmembrane region" description="Helical" evidence="1">
    <location>
        <begin position="36"/>
        <end position="61"/>
    </location>
</feature>
<accession>A0ABV6KQS3</accession>
<dbReference type="EMBL" id="JBHLUU010000015">
    <property type="protein sequence ID" value="MFC0474313.1"/>
    <property type="molecule type" value="Genomic_DNA"/>
</dbReference>
<organism evidence="2 3">
    <name type="scientific">Robertmurraya beringensis</name>
    <dbReference type="NCBI Taxonomy" id="641660"/>
    <lineage>
        <taxon>Bacteria</taxon>
        <taxon>Bacillati</taxon>
        <taxon>Bacillota</taxon>
        <taxon>Bacilli</taxon>
        <taxon>Bacillales</taxon>
        <taxon>Bacillaceae</taxon>
        <taxon>Robertmurraya</taxon>
    </lineage>
</organism>
<name>A0ABV6KQS3_9BACI</name>
<proteinExistence type="predicted"/>
<dbReference type="InterPro" id="IPR023804">
    <property type="entry name" value="DUF3792_TM"/>
</dbReference>
<feature type="transmembrane region" description="Helical" evidence="1">
    <location>
        <begin position="96"/>
        <end position="116"/>
    </location>
</feature>
<keyword evidence="3" id="KW-1185">Reference proteome</keyword>
<dbReference type="Pfam" id="PF12670">
    <property type="entry name" value="DUF3792"/>
    <property type="match status" value="1"/>
</dbReference>
<keyword evidence="1" id="KW-0812">Transmembrane</keyword>
<evidence type="ECO:0000256" key="1">
    <source>
        <dbReference type="SAM" id="Phobius"/>
    </source>
</evidence>
<dbReference type="NCBIfam" id="TIGR04086">
    <property type="entry name" value="TIGR04086_membr"/>
    <property type="match status" value="1"/>
</dbReference>
<dbReference type="Proteomes" id="UP001589738">
    <property type="component" value="Unassembled WGS sequence"/>
</dbReference>
<gene>
    <name evidence="2" type="ORF">ACFFHF_03255</name>
</gene>
<feature type="transmembrane region" description="Helical" evidence="1">
    <location>
        <begin position="128"/>
        <end position="148"/>
    </location>
</feature>
<evidence type="ECO:0000313" key="3">
    <source>
        <dbReference type="Proteomes" id="UP001589738"/>
    </source>
</evidence>